<evidence type="ECO:0000313" key="3">
    <source>
        <dbReference type="EMBL" id="KKU08119.1"/>
    </source>
</evidence>
<dbReference type="InterPro" id="IPR039447">
    <property type="entry name" value="UreH-like_TM_dom"/>
</dbReference>
<dbReference type="InterPro" id="IPR006121">
    <property type="entry name" value="HMA_dom"/>
</dbReference>
<keyword evidence="1" id="KW-0472">Membrane</keyword>
<dbReference type="EMBL" id="LCKX01000002">
    <property type="protein sequence ID" value="KKU08119.1"/>
    <property type="molecule type" value="Genomic_DNA"/>
</dbReference>
<dbReference type="Pfam" id="PF00403">
    <property type="entry name" value="HMA"/>
    <property type="match status" value="1"/>
</dbReference>
<dbReference type="Pfam" id="PF13386">
    <property type="entry name" value="DsbD_2"/>
    <property type="match status" value="1"/>
</dbReference>
<dbReference type="SUPFAM" id="SSF55008">
    <property type="entry name" value="HMA, heavy metal-associated domain"/>
    <property type="match status" value="1"/>
</dbReference>
<dbReference type="InterPro" id="IPR008972">
    <property type="entry name" value="Cupredoxin"/>
</dbReference>
<dbReference type="Proteomes" id="UP000033999">
    <property type="component" value="Unassembled WGS sequence"/>
</dbReference>
<dbReference type="GO" id="GO:0046872">
    <property type="term" value="F:metal ion binding"/>
    <property type="evidence" value="ECO:0007669"/>
    <property type="project" value="InterPro"/>
</dbReference>
<dbReference type="InterPro" id="IPR028096">
    <property type="entry name" value="EfeO_Cupredoxin"/>
</dbReference>
<dbReference type="PROSITE" id="PS50846">
    <property type="entry name" value="HMA_2"/>
    <property type="match status" value="1"/>
</dbReference>
<keyword evidence="1" id="KW-0812">Transmembrane</keyword>
<keyword evidence="1" id="KW-1133">Transmembrane helix</keyword>
<accession>A0A0G1MIX3</accession>
<reference evidence="3 4" key="1">
    <citation type="journal article" date="2015" name="Nature">
        <title>rRNA introns, odd ribosomes, and small enigmatic genomes across a large radiation of phyla.</title>
        <authorList>
            <person name="Brown C.T."/>
            <person name="Hug L.A."/>
            <person name="Thomas B.C."/>
            <person name="Sharon I."/>
            <person name="Castelle C.J."/>
            <person name="Singh A."/>
            <person name="Wilkins M.J."/>
            <person name="Williams K.H."/>
            <person name="Banfield J.F."/>
        </authorList>
    </citation>
    <scope>NUCLEOTIDE SEQUENCE [LARGE SCALE GENOMIC DNA]</scope>
</reference>
<feature type="transmembrane region" description="Helical" evidence="1">
    <location>
        <begin position="280"/>
        <end position="301"/>
    </location>
</feature>
<gene>
    <name evidence="3" type="ORF">UX10_C0002G0028</name>
</gene>
<dbReference type="PANTHER" id="PTHR42208:SF1">
    <property type="entry name" value="HEAVY METAL TRANSPORTER"/>
    <property type="match status" value="1"/>
</dbReference>
<dbReference type="AlphaFoldDB" id="A0A0G1MIX3"/>
<dbReference type="Pfam" id="PF13473">
    <property type="entry name" value="Cupredoxin_1"/>
    <property type="match status" value="1"/>
</dbReference>
<feature type="transmembrane region" description="Helical" evidence="1">
    <location>
        <begin position="198"/>
        <end position="218"/>
    </location>
</feature>
<protein>
    <submittedName>
        <fullName evidence="3">Heavy metal transport/detoxification protein</fullName>
    </submittedName>
</protein>
<feature type="domain" description="HMA" evidence="2">
    <location>
        <begin position="107"/>
        <end position="174"/>
    </location>
</feature>
<dbReference type="Gene3D" id="2.60.40.420">
    <property type="entry name" value="Cupredoxins - blue copper proteins"/>
    <property type="match status" value="1"/>
</dbReference>
<evidence type="ECO:0000256" key="1">
    <source>
        <dbReference type="SAM" id="Phobius"/>
    </source>
</evidence>
<dbReference type="CDD" id="cd00371">
    <property type="entry name" value="HMA"/>
    <property type="match status" value="1"/>
</dbReference>
<sequence>MHVIKVYVKSAENSWPRTVKETLMRQENVVQVDINEVRHKARVVVKGGVNIELLNSALKEQGIELSVYEVSEVELGERESFSGIDVATSSVVSRHATLPLSSGVPCGELMLGIDGMTCRSCEITIESKFKKIEGVVKVNVNASKGEARVVYNTTQAPSLDRLQSAIAREGYKVRSSAGQNIHTKRVDTDMSSVRNQKLTFSQLVGVFAIVLGVLWILSKVGLFKTGFVIGQNTGFWTIFVIGLIAASSSCIAVSGGLLLSSAARFHERYGASGLGRMYPVYMFVIGRTVSYGVLGGLIGFLGKSLSLPQWLMGTIALIAAVYMLIMGLEMLNIAPSWLRGILPNMASKDLSHKVLDAGQKSEHPLAPFMLGAATFFLPCGFTQALQLYALTTGSIATSALLLFGFALGTVPALLALGWASSSLKGKAGRLFFQFAGALVVVLGFYNIQNGLTILGYPLPAFSINSSAVAANTGSGNTGGKSNVTVEGGKQVMKMTVDSYGYTPDEFTVRAGVPVKWEIDGTNAAGCASVLQARDFGLRAMIAGKSDNVLEFTPDKPGRYLFSCSMGMYRGYINVVSKT</sequence>
<feature type="transmembrane region" description="Helical" evidence="1">
    <location>
        <begin position="395"/>
        <end position="418"/>
    </location>
</feature>
<dbReference type="InterPro" id="IPR036163">
    <property type="entry name" value="HMA_dom_sf"/>
</dbReference>
<dbReference type="Gene3D" id="3.30.70.100">
    <property type="match status" value="1"/>
</dbReference>
<feature type="transmembrane region" description="Helical" evidence="1">
    <location>
        <begin position="307"/>
        <end position="328"/>
    </location>
</feature>
<feature type="transmembrane region" description="Helical" evidence="1">
    <location>
        <begin position="238"/>
        <end position="259"/>
    </location>
</feature>
<evidence type="ECO:0000313" key="4">
    <source>
        <dbReference type="Proteomes" id="UP000033999"/>
    </source>
</evidence>
<feature type="transmembrane region" description="Helical" evidence="1">
    <location>
        <begin position="368"/>
        <end position="389"/>
    </location>
</feature>
<name>A0A0G1MIX3_9BACT</name>
<dbReference type="PANTHER" id="PTHR42208">
    <property type="entry name" value="HEAVY METAL TRANSPORTER-RELATED"/>
    <property type="match status" value="1"/>
</dbReference>
<proteinExistence type="predicted"/>
<organism evidence="3 4">
    <name type="scientific">Candidatus Magasanikbacteria bacterium GW2011_GWA2_45_39</name>
    <dbReference type="NCBI Taxonomy" id="1619041"/>
    <lineage>
        <taxon>Bacteria</taxon>
        <taxon>Candidatus Magasanikiibacteriota</taxon>
    </lineage>
</organism>
<feature type="transmembrane region" description="Helical" evidence="1">
    <location>
        <begin position="430"/>
        <end position="447"/>
    </location>
</feature>
<comment type="caution">
    <text evidence="3">The sequence shown here is derived from an EMBL/GenBank/DDBJ whole genome shotgun (WGS) entry which is preliminary data.</text>
</comment>
<evidence type="ECO:0000259" key="2">
    <source>
        <dbReference type="PROSITE" id="PS50846"/>
    </source>
</evidence>
<dbReference type="SUPFAM" id="SSF49503">
    <property type="entry name" value="Cupredoxins"/>
    <property type="match status" value="1"/>
</dbReference>